<dbReference type="Proteomes" id="UP000660611">
    <property type="component" value="Unassembled WGS sequence"/>
</dbReference>
<keyword evidence="3" id="KW-1185">Reference proteome</keyword>
<dbReference type="EMBL" id="BONQ01000076">
    <property type="protein sequence ID" value="GIG46680.1"/>
    <property type="molecule type" value="Genomic_DNA"/>
</dbReference>
<proteinExistence type="predicted"/>
<comment type="caution">
    <text evidence="2">The sequence shown here is derived from an EMBL/GenBank/DDBJ whole genome shotgun (WGS) entry which is preliminary data.</text>
</comment>
<dbReference type="InterPro" id="IPR052345">
    <property type="entry name" value="Rad_response_metalloprotease"/>
</dbReference>
<evidence type="ECO:0000313" key="2">
    <source>
        <dbReference type="EMBL" id="GIG46680.1"/>
    </source>
</evidence>
<dbReference type="InterPro" id="IPR010359">
    <property type="entry name" value="IrrE_HExxH"/>
</dbReference>
<feature type="domain" description="IrrE N-terminal-like" evidence="1">
    <location>
        <begin position="39"/>
        <end position="160"/>
    </location>
</feature>
<name>A0A919PKW2_9ACTN</name>
<protein>
    <recommendedName>
        <fullName evidence="1">IrrE N-terminal-like domain-containing protein</fullName>
    </recommendedName>
</protein>
<dbReference type="PANTHER" id="PTHR43236">
    <property type="entry name" value="ANTITOXIN HIGA1"/>
    <property type="match status" value="1"/>
</dbReference>
<dbReference type="PANTHER" id="PTHR43236:SF1">
    <property type="entry name" value="BLL7220 PROTEIN"/>
    <property type="match status" value="1"/>
</dbReference>
<dbReference type="Gene3D" id="1.10.10.2910">
    <property type="match status" value="1"/>
</dbReference>
<gene>
    <name evidence="2" type="ORF">Dsi01nite_047210</name>
</gene>
<organism evidence="2 3">
    <name type="scientific">Dactylosporangium siamense</name>
    <dbReference type="NCBI Taxonomy" id="685454"/>
    <lineage>
        <taxon>Bacteria</taxon>
        <taxon>Bacillati</taxon>
        <taxon>Actinomycetota</taxon>
        <taxon>Actinomycetes</taxon>
        <taxon>Micromonosporales</taxon>
        <taxon>Micromonosporaceae</taxon>
        <taxon>Dactylosporangium</taxon>
    </lineage>
</organism>
<accession>A0A919PKW2</accession>
<dbReference type="AlphaFoldDB" id="A0A919PKW2"/>
<sequence length="291" mass="31670">MTTLNAEVEGRIAAEQFRAQHQLGWQPLGDLVALIEQSAGVDVAVLDVGPDEHGLTMRDSQRGAVFIGVARTKRPMRQRSTLAHELAHVVFGDWVDNNTTCDWSESSPRESRANAFARHLLVPVDGLKAFLGSTIPINLAALSAVVQRFLVSPSIAAIALEQAGYIDANTKREWMSVTTRWLAIRFGWGDQYRMLQSDTDQRRAPQRLLARAIRGYAEGVVSAQAIATLRGITADQAAAELREAGIFPARQLVTWADPSELPDVEVDLNALDSVLGSAEGAFETASEPDAE</sequence>
<dbReference type="RefSeq" id="WP_239136121.1">
    <property type="nucleotide sequence ID" value="NZ_BAAAVW010000015.1"/>
</dbReference>
<reference evidence="2" key="1">
    <citation type="submission" date="2021-01" db="EMBL/GenBank/DDBJ databases">
        <title>Whole genome shotgun sequence of Dactylosporangium siamense NBRC 106093.</title>
        <authorList>
            <person name="Komaki H."/>
            <person name="Tamura T."/>
        </authorList>
    </citation>
    <scope>NUCLEOTIDE SEQUENCE</scope>
    <source>
        <strain evidence="2">NBRC 106093</strain>
    </source>
</reference>
<dbReference type="Pfam" id="PF06114">
    <property type="entry name" value="Peptidase_M78"/>
    <property type="match status" value="1"/>
</dbReference>
<evidence type="ECO:0000259" key="1">
    <source>
        <dbReference type="Pfam" id="PF06114"/>
    </source>
</evidence>
<evidence type="ECO:0000313" key="3">
    <source>
        <dbReference type="Proteomes" id="UP000660611"/>
    </source>
</evidence>